<gene>
    <name evidence="5" type="ORF">PCOR1329_LOCUS22811</name>
</gene>
<dbReference type="PANTHER" id="PTHR24198">
    <property type="entry name" value="ANKYRIN REPEAT AND PROTEIN KINASE DOMAIN-CONTAINING PROTEIN"/>
    <property type="match status" value="1"/>
</dbReference>
<reference evidence="5" key="1">
    <citation type="submission" date="2023-10" db="EMBL/GenBank/DDBJ databases">
        <authorList>
            <person name="Chen Y."/>
            <person name="Shah S."/>
            <person name="Dougan E. K."/>
            <person name="Thang M."/>
            <person name="Chan C."/>
        </authorList>
    </citation>
    <scope>NUCLEOTIDE SEQUENCE [LARGE SCALE GENOMIC DNA]</scope>
</reference>
<comment type="caution">
    <text evidence="5">The sequence shown here is derived from an EMBL/GenBank/DDBJ whole genome shotgun (WGS) entry which is preliminary data.</text>
</comment>
<dbReference type="SUPFAM" id="SSF48403">
    <property type="entry name" value="Ankyrin repeat"/>
    <property type="match status" value="1"/>
</dbReference>
<dbReference type="InterPro" id="IPR011990">
    <property type="entry name" value="TPR-like_helical_dom_sf"/>
</dbReference>
<evidence type="ECO:0000313" key="6">
    <source>
        <dbReference type="Proteomes" id="UP001189429"/>
    </source>
</evidence>
<keyword evidence="2 3" id="KW-0040">ANK repeat</keyword>
<keyword evidence="6" id="KW-1185">Reference proteome</keyword>
<name>A0ABN9RWW0_9DINO</name>
<sequence>MEDALPAFLHVAEDDGTTLASAWASVRLAWEGRLAGNRIVAASADGPVGAARKALEAYEAAERHLARARGLVRMEDLAAVDRCGHDRICRAADATEKPLQANLSLVCLRLGDWAGAERRAAACLALDPGHVKARCRRARALLELGRLADAEGDLQAAISLEPGSRDARELLRLCRRGAPSGDDREAVVLSELSPAARAPERPPGLDAVAPPIASEWAAALPACDAGEPLEAVLGGLWAQLGRPGGRGGGLGFAARAAAEAWAASGPGRARRLLLSSVPRGWSAADSEPLLAALCRAVGREEQQLAAALLLQLGGEERDALLGRRLGGGASPLHLAAVAGAEGLVEALLDVHADPELTDEEERTPLHHAALAGHERVAGLLLDAPCAADPQDRHSRTPLYYAGVSGHKVLAGLLVTRGKADQSILFHALKEKFGTHNYYLHDWPEYNGRWMTSKEGRAADVPLRRPAPLPFGPDELQRGGAAASAVGNKRVPLAS</sequence>
<evidence type="ECO:0000256" key="2">
    <source>
        <dbReference type="ARBA" id="ARBA00023043"/>
    </source>
</evidence>
<dbReference type="Pfam" id="PF12796">
    <property type="entry name" value="Ank_2"/>
    <property type="match status" value="1"/>
</dbReference>
<dbReference type="PANTHER" id="PTHR24198:SF165">
    <property type="entry name" value="ANKYRIN REPEAT-CONTAINING PROTEIN-RELATED"/>
    <property type="match status" value="1"/>
</dbReference>
<dbReference type="InterPro" id="IPR002110">
    <property type="entry name" value="Ankyrin_rpt"/>
</dbReference>
<proteinExistence type="predicted"/>
<keyword evidence="1" id="KW-0677">Repeat</keyword>
<dbReference type="Proteomes" id="UP001189429">
    <property type="component" value="Unassembled WGS sequence"/>
</dbReference>
<dbReference type="PROSITE" id="PS50088">
    <property type="entry name" value="ANK_REPEAT"/>
    <property type="match status" value="2"/>
</dbReference>
<feature type="non-terminal residue" evidence="5">
    <location>
        <position position="494"/>
    </location>
</feature>
<accession>A0ABN9RWW0</accession>
<organism evidence="5 6">
    <name type="scientific">Prorocentrum cordatum</name>
    <dbReference type="NCBI Taxonomy" id="2364126"/>
    <lineage>
        <taxon>Eukaryota</taxon>
        <taxon>Sar</taxon>
        <taxon>Alveolata</taxon>
        <taxon>Dinophyceae</taxon>
        <taxon>Prorocentrales</taxon>
        <taxon>Prorocentraceae</taxon>
        <taxon>Prorocentrum</taxon>
    </lineage>
</organism>
<dbReference type="SUPFAM" id="SSF48452">
    <property type="entry name" value="TPR-like"/>
    <property type="match status" value="1"/>
</dbReference>
<dbReference type="Gene3D" id="1.25.40.10">
    <property type="entry name" value="Tetratricopeptide repeat domain"/>
    <property type="match status" value="1"/>
</dbReference>
<evidence type="ECO:0000313" key="5">
    <source>
        <dbReference type="EMBL" id="CAK0821577.1"/>
    </source>
</evidence>
<feature type="region of interest" description="Disordered" evidence="4">
    <location>
        <begin position="461"/>
        <end position="494"/>
    </location>
</feature>
<protein>
    <submittedName>
        <fullName evidence="5">Uncharacterized protein</fullName>
    </submittedName>
</protein>
<dbReference type="Gene3D" id="1.25.40.20">
    <property type="entry name" value="Ankyrin repeat-containing domain"/>
    <property type="match status" value="1"/>
</dbReference>
<dbReference type="InterPro" id="IPR036770">
    <property type="entry name" value="Ankyrin_rpt-contain_sf"/>
</dbReference>
<evidence type="ECO:0000256" key="3">
    <source>
        <dbReference type="PROSITE-ProRule" id="PRU00023"/>
    </source>
</evidence>
<dbReference type="Pfam" id="PF14559">
    <property type="entry name" value="TPR_19"/>
    <property type="match status" value="1"/>
</dbReference>
<dbReference type="PROSITE" id="PS50297">
    <property type="entry name" value="ANK_REP_REGION"/>
    <property type="match status" value="2"/>
</dbReference>
<feature type="repeat" description="ANK" evidence="3">
    <location>
        <begin position="360"/>
        <end position="392"/>
    </location>
</feature>
<feature type="repeat" description="ANK" evidence="3">
    <location>
        <begin position="327"/>
        <end position="359"/>
    </location>
</feature>
<evidence type="ECO:0000256" key="4">
    <source>
        <dbReference type="SAM" id="MobiDB-lite"/>
    </source>
</evidence>
<dbReference type="SMART" id="SM00248">
    <property type="entry name" value="ANK"/>
    <property type="match status" value="3"/>
</dbReference>
<evidence type="ECO:0000256" key="1">
    <source>
        <dbReference type="ARBA" id="ARBA00022737"/>
    </source>
</evidence>
<dbReference type="EMBL" id="CAUYUJ010007668">
    <property type="protein sequence ID" value="CAK0821577.1"/>
    <property type="molecule type" value="Genomic_DNA"/>
</dbReference>